<feature type="transmembrane region" description="Helical" evidence="9">
    <location>
        <begin position="540"/>
        <end position="563"/>
    </location>
</feature>
<evidence type="ECO:0000256" key="3">
    <source>
        <dbReference type="ARBA" id="ARBA00022692"/>
    </source>
</evidence>
<organism evidence="11 12">
    <name type="scientific">Diceros bicornis minor</name>
    <name type="common">South-central black rhinoceros</name>
    <dbReference type="NCBI Taxonomy" id="77932"/>
    <lineage>
        <taxon>Eukaryota</taxon>
        <taxon>Metazoa</taxon>
        <taxon>Chordata</taxon>
        <taxon>Craniata</taxon>
        <taxon>Vertebrata</taxon>
        <taxon>Euteleostomi</taxon>
        <taxon>Mammalia</taxon>
        <taxon>Eutheria</taxon>
        <taxon>Laurasiatheria</taxon>
        <taxon>Perissodactyla</taxon>
        <taxon>Rhinocerotidae</taxon>
        <taxon>Diceros</taxon>
    </lineage>
</organism>
<evidence type="ECO:0000256" key="2">
    <source>
        <dbReference type="ARBA" id="ARBA00022064"/>
    </source>
</evidence>
<keyword evidence="3 9" id="KW-0812">Transmembrane</keyword>
<feature type="compositionally biased region" description="Basic and acidic residues" evidence="8">
    <location>
        <begin position="1"/>
        <end position="24"/>
    </location>
</feature>
<accession>A0A7J7FD82</accession>
<keyword evidence="12" id="KW-1185">Reference proteome</keyword>
<feature type="compositionally biased region" description="Polar residues" evidence="8">
    <location>
        <begin position="292"/>
        <end position="306"/>
    </location>
</feature>
<dbReference type="Pfam" id="PF00041">
    <property type="entry name" value="fn3"/>
    <property type="match status" value="1"/>
</dbReference>
<feature type="region of interest" description="Disordered" evidence="8">
    <location>
        <begin position="283"/>
        <end position="349"/>
    </location>
</feature>
<evidence type="ECO:0000256" key="6">
    <source>
        <dbReference type="ARBA" id="ARBA00023098"/>
    </source>
</evidence>
<dbReference type="InterPro" id="IPR003961">
    <property type="entry name" value="FN3_dom"/>
</dbReference>
<name>A0A7J7FD82_DICBM</name>
<evidence type="ECO:0000313" key="12">
    <source>
        <dbReference type="Proteomes" id="UP000551758"/>
    </source>
</evidence>
<reference evidence="11 12" key="1">
    <citation type="journal article" date="2020" name="Mol. Biol. Evol.">
        <title>Interspecific Gene Flow and the Evolution of Specialization in Black and White Rhinoceros.</title>
        <authorList>
            <person name="Moodley Y."/>
            <person name="Westbury M.V."/>
            <person name="Russo I.M."/>
            <person name="Gopalakrishnan S."/>
            <person name="Rakotoarivelo A."/>
            <person name="Olsen R.A."/>
            <person name="Prost S."/>
            <person name="Tunstall T."/>
            <person name="Ryder O.A."/>
            <person name="Dalen L."/>
            <person name="Bruford M.W."/>
        </authorList>
    </citation>
    <scope>NUCLEOTIDE SEQUENCE [LARGE SCALE GENOMIC DNA]</scope>
    <source>
        <strain evidence="11">SBR-YM</strain>
        <tissue evidence="11">Skin</tissue>
    </source>
</reference>
<dbReference type="GO" id="GO:0140042">
    <property type="term" value="P:lipid droplet formation"/>
    <property type="evidence" value="ECO:0007669"/>
    <property type="project" value="UniProtKB-ARBA"/>
</dbReference>
<dbReference type="PANTHER" id="PTHR21212">
    <property type="entry name" value="BERNARDINELLI-SEIP CONGENITAL LIPODYSTROPHY 2 HOMOLOG BSCL2 PROTEIN"/>
    <property type="match status" value="1"/>
</dbReference>
<evidence type="ECO:0000259" key="10">
    <source>
        <dbReference type="PROSITE" id="PS50853"/>
    </source>
</evidence>
<protein>
    <recommendedName>
        <fullName evidence="2">Seipin</fullName>
    </recommendedName>
</protein>
<dbReference type="InterPro" id="IPR013783">
    <property type="entry name" value="Ig-like_fold"/>
</dbReference>
<feature type="transmembrane region" description="Helical" evidence="9">
    <location>
        <begin position="93"/>
        <end position="118"/>
    </location>
</feature>
<feature type="transmembrane region" description="Helical" evidence="9">
    <location>
        <begin position="169"/>
        <end position="187"/>
    </location>
</feature>
<dbReference type="GO" id="GO:0006629">
    <property type="term" value="P:lipid metabolic process"/>
    <property type="evidence" value="ECO:0007669"/>
    <property type="project" value="UniProtKB-KW"/>
</dbReference>
<evidence type="ECO:0000313" key="11">
    <source>
        <dbReference type="EMBL" id="KAF5926005.1"/>
    </source>
</evidence>
<evidence type="ECO:0000256" key="4">
    <source>
        <dbReference type="ARBA" id="ARBA00022824"/>
    </source>
</evidence>
<evidence type="ECO:0000256" key="9">
    <source>
        <dbReference type="SAM" id="Phobius"/>
    </source>
</evidence>
<dbReference type="EMBL" id="JACDTQ010000807">
    <property type="protein sequence ID" value="KAF5926005.1"/>
    <property type="molecule type" value="Genomic_DNA"/>
</dbReference>
<dbReference type="Gene3D" id="2.60.40.10">
    <property type="entry name" value="Immunoglobulins"/>
    <property type="match status" value="1"/>
</dbReference>
<proteinExistence type="predicted"/>
<keyword evidence="6" id="KW-0443">Lipid metabolism</keyword>
<comment type="subcellular location">
    <subcellularLocation>
        <location evidence="1">Endoplasmic reticulum membrane</location>
        <topology evidence="1">Multi-pass membrane protein</topology>
    </subcellularLocation>
</comment>
<comment type="caution">
    <text evidence="11">The sequence shown here is derived from an EMBL/GenBank/DDBJ whole genome shotgun (WGS) entry which is preliminary data.</text>
</comment>
<dbReference type="CDD" id="cd00063">
    <property type="entry name" value="FN3"/>
    <property type="match status" value="1"/>
</dbReference>
<sequence length="583" mass="63693">MADQREKGEAGGKEACRDQIKESDKEEEPPAASSHGQGWRPGGRAARNSRPELGARPSALSTMVNDPPVPTLLWAQEVGHCLAGRARKLLLQFGVLFCTILLLLWVSVFLYGSFYYSYMPTVSHLSPVHFHYRTDCDSSASLLCSFPVANVSLAKGGRDRVMLHYRSDLLQILDTLVFSSLLLFGFAEQKQVLEVELYPEYRENSYVPTTGAIIEIHSKRIQMYGAYLRIHAHFTGLRYLLYNFPMTCAFIGVASNFTFLSVIVLFSYMQWVNIRKRDGSRKEVQRRISAHQPGSQGQEESTQLSDITEDGESPEDHAGAEGQLSDGEKPDQQPLRGEEELEPEASDDSMLGSPGLLWLLAVSFSLVPRAQPFTPQVSEEEEEDETLWPSLPAVPCDYDRCRHLQVPCQELQRASPTACLCPGLSSLAQPPDPPRLGEVRVVAEAGLAVVHWCAPSSPVHQYWLLLWEGSGAPQKGPPLNSTVRRAELKGLKPGGAYVVCVVAANGAGESSVPKAGGEGLEGPAFGPCGRLAVPPSPQTLVHAAVGVGTALALLSCAALVWHFCLRQRWGCPRRTATRPAAGL</sequence>
<keyword evidence="7 9" id="KW-0472">Membrane</keyword>
<feature type="region of interest" description="Disordered" evidence="8">
    <location>
        <begin position="1"/>
        <end position="62"/>
    </location>
</feature>
<dbReference type="InterPro" id="IPR009617">
    <property type="entry name" value="Seipin"/>
</dbReference>
<evidence type="ECO:0000256" key="1">
    <source>
        <dbReference type="ARBA" id="ARBA00004477"/>
    </source>
</evidence>
<evidence type="ECO:0000256" key="8">
    <source>
        <dbReference type="SAM" id="MobiDB-lite"/>
    </source>
</evidence>
<dbReference type="PROSITE" id="PS50853">
    <property type="entry name" value="FN3"/>
    <property type="match status" value="1"/>
</dbReference>
<dbReference type="AlphaFoldDB" id="A0A7J7FD82"/>
<keyword evidence="5 9" id="KW-1133">Transmembrane helix</keyword>
<keyword evidence="4" id="KW-0256">Endoplasmic reticulum</keyword>
<dbReference type="InterPro" id="IPR036116">
    <property type="entry name" value="FN3_sf"/>
</dbReference>
<dbReference type="SUPFAM" id="SSF49265">
    <property type="entry name" value="Fibronectin type III"/>
    <property type="match status" value="1"/>
</dbReference>
<dbReference type="Proteomes" id="UP000551758">
    <property type="component" value="Unassembled WGS sequence"/>
</dbReference>
<dbReference type="GO" id="GO:0005789">
    <property type="term" value="C:endoplasmic reticulum membrane"/>
    <property type="evidence" value="ECO:0007669"/>
    <property type="project" value="UniProtKB-SubCell"/>
</dbReference>
<feature type="domain" description="Fibronectin type-III" evidence="10">
    <location>
        <begin position="430"/>
        <end position="524"/>
    </location>
</feature>
<gene>
    <name evidence="11" type="ORF">HPG69_016041</name>
</gene>
<feature type="transmembrane region" description="Helical" evidence="9">
    <location>
        <begin position="244"/>
        <end position="268"/>
    </location>
</feature>
<dbReference type="PANTHER" id="PTHR21212:SF0">
    <property type="entry name" value="SEIPIN"/>
    <property type="match status" value="1"/>
</dbReference>
<dbReference type="SMART" id="SM00060">
    <property type="entry name" value="FN3"/>
    <property type="match status" value="1"/>
</dbReference>
<evidence type="ECO:0000256" key="7">
    <source>
        <dbReference type="ARBA" id="ARBA00023136"/>
    </source>
</evidence>
<evidence type="ECO:0000256" key="5">
    <source>
        <dbReference type="ARBA" id="ARBA00022989"/>
    </source>
</evidence>
<dbReference type="Pfam" id="PF06775">
    <property type="entry name" value="Seipin"/>
    <property type="match status" value="2"/>
</dbReference>